<organism evidence="2 3">
    <name type="scientific">Apodospora peruviana</name>
    <dbReference type="NCBI Taxonomy" id="516989"/>
    <lineage>
        <taxon>Eukaryota</taxon>
        <taxon>Fungi</taxon>
        <taxon>Dikarya</taxon>
        <taxon>Ascomycota</taxon>
        <taxon>Pezizomycotina</taxon>
        <taxon>Sordariomycetes</taxon>
        <taxon>Sordariomycetidae</taxon>
        <taxon>Sordariales</taxon>
        <taxon>Lasiosphaeriaceae</taxon>
        <taxon>Apodospora</taxon>
    </lineage>
</organism>
<reference evidence="2" key="1">
    <citation type="journal article" date="2023" name="Mol. Phylogenet. Evol.">
        <title>Genome-scale phylogeny and comparative genomics of the fungal order Sordariales.</title>
        <authorList>
            <person name="Hensen N."/>
            <person name="Bonometti L."/>
            <person name="Westerberg I."/>
            <person name="Brannstrom I.O."/>
            <person name="Guillou S."/>
            <person name="Cros-Aarteil S."/>
            <person name="Calhoun S."/>
            <person name="Haridas S."/>
            <person name="Kuo A."/>
            <person name="Mondo S."/>
            <person name="Pangilinan J."/>
            <person name="Riley R."/>
            <person name="LaButti K."/>
            <person name="Andreopoulos B."/>
            <person name="Lipzen A."/>
            <person name="Chen C."/>
            <person name="Yan M."/>
            <person name="Daum C."/>
            <person name="Ng V."/>
            <person name="Clum A."/>
            <person name="Steindorff A."/>
            <person name="Ohm R.A."/>
            <person name="Martin F."/>
            <person name="Silar P."/>
            <person name="Natvig D.O."/>
            <person name="Lalanne C."/>
            <person name="Gautier V."/>
            <person name="Ament-Velasquez S.L."/>
            <person name="Kruys A."/>
            <person name="Hutchinson M.I."/>
            <person name="Powell A.J."/>
            <person name="Barry K."/>
            <person name="Miller A.N."/>
            <person name="Grigoriev I.V."/>
            <person name="Debuchy R."/>
            <person name="Gladieux P."/>
            <person name="Hiltunen Thoren M."/>
            <person name="Johannesson H."/>
        </authorList>
    </citation>
    <scope>NUCLEOTIDE SEQUENCE</scope>
    <source>
        <strain evidence="2">CBS 118394</strain>
    </source>
</reference>
<protein>
    <submittedName>
        <fullName evidence="2">Uncharacterized protein</fullName>
    </submittedName>
</protein>
<evidence type="ECO:0000313" key="3">
    <source>
        <dbReference type="Proteomes" id="UP001283341"/>
    </source>
</evidence>
<dbReference type="Proteomes" id="UP001283341">
    <property type="component" value="Unassembled WGS sequence"/>
</dbReference>
<keyword evidence="3" id="KW-1185">Reference proteome</keyword>
<name>A0AAE0M4Q9_9PEZI</name>
<dbReference type="AlphaFoldDB" id="A0AAE0M4Q9"/>
<proteinExistence type="predicted"/>
<reference evidence="2" key="2">
    <citation type="submission" date="2023-06" db="EMBL/GenBank/DDBJ databases">
        <authorList>
            <consortium name="Lawrence Berkeley National Laboratory"/>
            <person name="Haridas S."/>
            <person name="Hensen N."/>
            <person name="Bonometti L."/>
            <person name="Westerberg I."/>
            <person name="Brannstrom I.O."/>
            <person name="Guillou S."/>
            <person name="Cros-Aarteil S."/>
            <person name="Calhoun S."/>
            <person name="Kuo A."/>
            <person name="Mondo S."/>
            <person name="Pangilinan J."/>
            <person name="Riley R."/>
            <person name="Labutti K."/>
            <person name="Andreopoulos B."/>
            <person name="Lipzen A."/>
            <person name="Chen C."/>
            <person name="Yanf M."/>
            <person name="Daum C."/>
            <person name="Ng V."/>
            <person name="Clum A."/>
            <person name="Steindorff A."/>
            <person name="Ohm R."/>
            <person name="Martin F."/>
            <person name="Silar P."/>
            <person name="Natvig D."/>
            <person name="Lalanne C."/>
            <person name="Gautier V."/>
            <person name="Ament-Velasquez S.L."/>
            <person name="Kruys A."/>
            <person name="Hutchinson M.I."/>
            <person name="Powell A.J."/>
            <person name="Barry K."/>
            <person name="Miller A.N."/>
            <person name="Grigoriev I.V."/>
            <person name="Debuchy R."/>
            <person name="Gladieux P."/>
            <person name="Thoren M.H."/>
            <person name="Johannesson H."/>
        </authorList>
    </citation>
    <scope>NUCLEOTIDE SEQUENCE</scope>
    <source>
        <strain evidence="2">CBS 118394</strain>
    </source>
</reference>
<gene>
    <name evidence="2" type="ORF">B0H66DRAFT_267437</name>
</gene>
<feature type="region of interest" description="Disordered" evidence="1">
    <location>
        <begin position="75"/>
        <end position="98"/>
    </location>
</feature>
<sequence length="216" mass="23309">MPPLQQPIDFAGIGAWADPVPFTICPGRKGEGERVPVQDGHSPLSEALSVCRETPSVSGRPCLATDEAGTIKATKAERTPSRVIDAQPEPRPKANYPSSVKALRFGDSQSEPAGYNRLEQRSFGAASVKSMEQGIAKKHVQNELRALFSDSLGKHDLSGTQLGVATLGISMPPFLSMHDWIWAIPSDILAVLGYDDGFGDVKYPDGPFSEMQYLDI</sequence>
<comment type="caution">
    <text evidence="2">The sequence shown here is derived from an EMBL/GenBank/DDBJ whole genome shotgun (WGS) entry which is preliminary data.</text>
</comment>
<dbReference type="EMBL" id="JAUEDM010000004">
    <property type="protein sequence ID" value="KAK3319351.1"/>
    <property type="molecule type" value="Genomic_DNA"/>
</dbReference>
<evidence type="ECO:0000313" key="2">
    <source>
        <dbReference type="EMBL" id="KAK3319351.1"/>
    </source>
</evidence>
<accession>A0AAE0M4Q9</accession>
<evidence type="ECO:0000256" key="1">
    <source>
        <dbReference type="SAM" id="MobiDB-lite"/>
    </source>
</evidence>